<keyword evidence="8" id="KW-0406">Ion transport</keyword>
<keyword evidence="7" id="KW-0408">Iron</keyword>
<dbReference type="InterPro" id="IPR003439">
    <property type="entry name" value="ABC_transporter-like_ATP-bd"/>
</dbReference>
<keyword evidence="9" id="KW-0472">Membrane</keyword>
<dbReference type="InterPro" id="IPR017871">
    <property type="entry name" value="ABC_transporter-like_CS"/>
</dbReference>
<organism evidence="12 13">
    <name type="scientific">Streptomyces aureoversilis</name>
    <dbReference type="NCBI Taxonomy" id="67277"/>
    <lineage>
        <taxon>Bacteria</taxon>
        <taxon>Bacillati</taxon>
        <taxon>Actinomycetota</taxon>
        <taxon>Actinomycetes</taxon>
        <taxon>Kitasatosporales</taxon>
        <taxon>Streptomycetaceae</taxon>
        <taxon>Streptomyces</taxon>
    </lineage>
</organism>
<protein>
    <submittedName>
        <fullName evidence="12">ABC transporter ATP-binding protein</fullName>
    </submittedName>
</protein>
<accession>A0ABW0A4I5</accession>
<dbReference type="InterPro" id="IPR027417">
    <property type="entry name" value="P-loop_NTPase"/>
</dbReference>
<feature type="region of interest" description="Disordered" evidence="10">
    <location>
        <begin position="1"/>
        <end position="71"/>
    </location>
</feature>
<keyword evidence="5" id="KW-0547">Nucleotide-binding</keyword>
<dbReference type="CDD" id="cd03214">
    <property type="entry name" value="ABC_Iron-Siderophores_B12_Hemin"/>
    <property type="match status" value="1"/>
</dbReference>
<evidence type="ECO:0000256" key="1">
    <source>
        <dbReference type="ARBA" id="ARBA00004202"/>
    </source>
</evidence>
<evidence type="ECO:0000256" key="6">
    <source>
        <dbReference type="ARBA" id="ARBA00022840"/>
    </source>
</evidence>
<feature type="region of interest" description="Disordered" evidence="10">
    <location>
        <begin position="319"/>
        <end position="342"/>
    </location>
</feature>
<dbReference type="Pfam" id="PF00005">
    <property type="entry name" value="ABC_tran"/>
    <property type="match status" value="1"/>
</dbReference>
<dbReference type="EMBL" id="JBHSKJ010000019">
    <property type="protein sequence ID" value="MFC5148542.1"/>
    <property type="molecule type" value="Genomic_DNA"/>
</dbReference>
<gene>
    <name evidence="12" type="ORF">ACFPP6_28140</name>
</gene>
<sequence length="342" mass="35149">MSDARPTTPGPTATPGSAAAADGPAATRGIATAHGPATANGTAAAAGPAAAPGAAEAHGRGPAPTPARPTAPHSLVAHRLRLGYAGRTVVDGVDLAVPGGAVTAVVGPNACGKSTLLRGLARLLAPTAGTVTLDGADIHRMPARALARRLGLLPQQALAPEGVTVEGLVRLGRYPHQRMLTPWSKADQAAVEEALARTGTDVLRDRPVDQLSGGQRQRAWIALALAQDTPLLLLDEPTTFLDLRHQLDVLDLVEELNTEAGRTVVMVLHDLGQAARYADHLVVMCDGRPAAAGPPADVLTAELVEEVFQVECRVVPDPETGTPLVVPRARSGRRRAPGPPAA</sequence>
<dbReference type="SMART" id="SM00382">
    <property type="entry name" value="AAA"/>
    <property type="match status" value="1"/>
</dbReference>
<dbReference type="RefSeq" id="WP_382048024.1">
    <property type="nucleotide sequence ID" value="NZ_JBHSKJ010000019.1"/>
</dbReference>
<keyword evidence="6 12" id="KW-0067">ATP-binding</keyword>
<comment type="caution">
    <text evidence="12">The sequence shown here is derived from an EMBL/GenBank/DDBJ whole genome shotgun (WGS) entry which is preliminary data.</text>
</comment>
<dbReference type="Gene3D" id="3.40.50.300">
    <property type="entry name" value="P-loop containing nucleotide triphosphate hydrolases"/>
    <property type="match status" value="1"/>
</dbReference>
<evidence type="ECO:0000256" key="2">
    <source>
        <dbReference type="ARBA" id="ARBA00022448"/>
    </source>
</evidence>
<evidence type="ECO:0000256" key="10">
    <source>
        <dbReference type="SAM" id="MobiDB-lite"/>
    </source>
</evidence>
<keyword evidence="2" id="KW-0813">Transport</keyword>
<dbReference type="PANTHER" id="PTHR42771">
    <property type="entry name" value="IRON(3+)-HYDROXAMATE IMPORT ATP-BINDING PROTEIN FHUC"/>
    <property type="match status" value="1"/>
</dbReference>
<dbReference type="InterPro" id="IPR003593">
    <property type="entry name" value="AAA+_ATPase"/>
</dbReference>
<dbReference type="GO" id="GO:0005524">
    <property type="term" value="F:ATP binding"/>
    <property type="evidence" value="ECO:0007669"/>
    <property type="project" value="UniProtKB-KW"/>
</dbReference>
<dbReference type="SUPFAM" id="SSF52540">
    <property type="entry name" value="P-loop containing nucleoside triphosphate hydrolases"/>
    <property type="match status" value="1"/>
</dbReference>
<evidence type="ECO:0000256" key="7">
    <source>
        <dbReference type="ARBA" id="ARBA00023004"/>
    </source>
</evidence>
<reference evidence="13" key="1">
    <citation type="journal article" date="2019" name="Int. J. Syst. Evol. Microbiol.">
        <title>The Global Catalogue of Microorganisms (GCM) 10K type strain sequencing project: providing services to taxonomists for standard genome sequencing and annotation.</title>
        <authorList>
            <consortium name="The Broad Institute Genomics Platform"/>
            <consortium name="The Broad Institute Genome Sequencing Center for Infectious Disease"/>
            <person name="Wu L."/>
            <person name="Ma J."/>
        </authorList>
    </citation>
    <scope>NUCLEOTIDE SEQUENCE [LARGE SCALE GENOMIC DNA]</scope>
    <source>
        <strain evidence="13">CGMCC 4.1641</strain>
    </source>
</reference>
<feature type="compositionally biased region" description="Low complexity" evidence="10">
    <location>
        <begin position="1"/>
        <end position="62"/>
    </location>
</feature>
<comment type="subcellular location">
    <subcellularLocation>
        <location evidence="1">Cell membrane</location>
        <topology evidence="1">Peripheral membrane protein</topology>
    </subcellularLocation>
</comment>
<name>A0ABW0A4I5_9ACTN</name>
<keyword evidence="3" id="KW-1003">Cell membrane</keyword>
<dbReference type="PROSITE" id="PS50893">
    <property type="entry name" value="ABC_TRANSPORTER_2"/>
    <property type="match status" value="1"/>
</dbReference>
<keyword evidence="4" id="KW-0410">Iron transport</keyword>
<evidence type="ECO:0000256" key="4">
    <source>
        <dbReference type="ARBA" id="ARBA00022496"/>
    </source>
</evidence>
<evidence type="ECO:0000259" key="11">
    <source>
        <dbReference type="PROSITE" id="PS50893"/>
    </source>
</evidence>
<dbReference type="PROSITE" id="PS00211">
    <property type="entry name" value="ABC_TRANSPORTER_1"/>
    <property type="match status" value="1"/>
</dbReference>
<evidence type="ECO:0000313" key="12">
    <source>
        <dbReference type="EMBL" id="MFC5148542.1"/>
    </source>
</evidence>
<evidence type="ECO:0000256" key="9">
    <source>
        <dbReference type="ARBA" id="ARBA00023136"/>
    </source>
</evidence>
<proteinExistence type="predicted"/>
<keyword evidence="13" id="KW-1185">Reference proteome</keyword>
<evidence type="ECO:0000256" key="3">
    <source>
        <dbReference type="ARBA" id="ARBA00022475"/>
    </source>
</evidence>
<evidence type="ECO:0000256" key="8">
    <source>
        <dbReference type="ARBA" id="ARBA00023065"/>
    </source>
</evidence>
<dbReference type="Proteomes" id="UP001596222">
    <property type="component" value="Unassembled WGS sequence"/>
</dbReference>
<dbReference type="InterPro" id="IPR051535">
    <property type="entry name" value="Siderophore_ABC-ATPase"/>
</dbReference>
<dbReference type="PANTHER" id="PTHR42771:SF2">
    <property type="entry name" value="IRON(3+)-HYDROXAMATE IMPORT ATP-BINDING PROTEIN FHUC"/>
    <property type="match status" value="1"/>
</dbReference>
<feature type="domain" description="ABC transporter" evidence="11">
    <location>
        <begin position="75"/>
        <end position="311"/>
    </location>
</feature>
<evidence type="ECO:0000256" key="5">
    <source>
        <dbReference type="ARBA" id="ARBA00022741"/>
    </source>
</evidence>
<evidence type="ECO:0000313" key="13">
    <source>
        <dbReference type="Proteomes" id="UP001596222"/>
    </source>
</evidence>